<name>A0A2V3TTT1_9HYPH</name>
<keyword evidence="3" id="KW-0732">Signal</keyword>
<dbReference type="InterPro" id="IPR034981">
    <property type="entry name" value="Imelysin-like_EfeO/Algp7"/>
</dbReference>
<comment type="subcellular location">
    <subcellularLocation>
        <location evidence="1">Periplasm</location>
    </subcellularLocation>
</comment>
<keyword evidence="4" id="KW-1133">Transmembrane helix</keyword>
<dbReference type="NCBIfam" id="NF041757">
    <property type="entry name" value="EfeO"/>
    <property type="match status" value="1"/>
</dbReference>
<comment type="similarity">
    <text evidence="2">Belongs to the EfeM/EfeO family.</text>
</comment>
<dbReference type="GO" id="GO:0042597">
    <property type="term" value="C:periplasmic space"/>
    <property type="evidence" value="ECO:0007669"/>
    <property type="project" value="UniProtKB-SubCell"/>
</dbReference>
<feature type="transmembrane region" description="Helical" evidence="4">
    <location>
        <begin position="14"/>
        <end position="36"/>
    </location>
</feature>
<dbReference type="OrthoDB" id="7348379at2"/>
<dbReference type="EMBL" id="QJJK01000018">
    <property type="protein sequence ID" value="PXW51880.1"/>
    <property type="molecule type" value="Genomic_DNA"/>
</dbReference>
<evidence type="ECO:0000313" key="7">
    <source>
        <dbReference type="EMBL" id="PXW51880.1"/>
    </source>
</evidence>
<evidence type="ECO:0000256" key="3">
    <source>
        <dbReference type="ARBA" id="ARBA00022729"/>
    </source>
</evidence>
<dbReference type="RefSeq" id="WP_110378195.1">
    <property type="nucleotide sequence ID" value="NZ_JAHBRY010000001.1"/>
</dbReference>
<comment type="caution">
    <text evidence="7">The sequence shown here is derived from an EMBL/GenBank/DDBJ whole genome shotgun (WGS) entry which is preliminary data.</text>
</comment>
<dbReference type="InterPro" id="IPR028096">
    <property type="entry name" value="EfeO_Cupredoxin"/>
</dbReference>
<feature type="domain" description="Imelysin-like" evidence="5">
    <location>
        <begin position="156"/>
        <end position="385"/>
    </location>
</feature>
<dbReference type="PANTHER" id="PTHR39192">
    <property type="entry name" value="IRON UPTAKE SYSTEM COMPONENT EFEO"/>
    <property type="match status" value="1"/>
</dbReference>
<dbReference type="InterPro" id="IPR018976">
    <property type="entry name" value="Imelysin-like"/>
</dbReference>
<accession>A0A2V3TTT1</accession>
<dbReference type="AlphaFoldDB" id="A0A2V3TTT1"/>
<keyword evidence="8" id="KW-1185">Reference proteome</keyword>
<protein>
    <submittedName>
        <fullName evidence="7">Iron uptake system EfeUOB component EfeO/EfeM</fullName>
    </submittedName>
</protein>
<keyword evidence="4" id="KW-0812">Transmembrane</keyword>
<organism evidence="7 8">
    <name type="scientific">Chelatococcus asaccharovorans</name>
    <dbReference type="NCBI Taxonomy" id="28210"/>
    <lineage>
        <taxon>Bacteria</taxon>
        <taxon>Pseudomonadati</taxon>
        <taxon>Pseudomonadota</taxon>
        <taxon>Alphaproteobacteria</taxon>
        <taxon>Hyphomicrobiales</taxon>
        <taxon>Chelatococcaceae</taxon>
        <taxon>Chelatococcus</taxon>
    </lineage>
</organism>
<dbReference type="Pfam" id="PF13473">
    <property type="entry name" value="Cupredoxin_1"/>
    <property type="match status" value="1"/>
</dbReference>
<dbReference type="InterPro" id="IPR038352">
    <property type="entry name" value="Imelysin_sf"/>
</dbReference>
<feature type="domain" description="EfeO-type cupredoxin-like" evidence="6">
    <location>
        <begin position="33"/>
        <end position="132"/>
    </location>
</feature>
<evidence type="ECO:0000256" key="4">
    <source>
        <dbReference type="SAM" id="Phobius"/>
    </source>
</evidence>
<evidence type="ECO:0000259" key="6">
    <source>
        <dbReference type="Pfam" id="PF13473"/>
    </source>
</evidence>
<keyword evidence="4" id="KW-0472">Membrane</keyword>
<gene>
    <name evidence="7" type="ORF">C7450_11835</name>
</gene>
<reference evidence="7 8" key="1">
    <citation type="submission" date="2018-05" db="EMBL/GenBank/DDBJ databases">
        <title>Genomic Encyclopedia of Type Strains, Phase IV (KMG-IV): sequencing the most valuable type-strain genomes for metagenomic binning, comparative biology and taxonomic classification.</title>
        <authorList>
            <person name="Goeker M."/>
        </authorList>
    </citation>
    <scope>NUCLEOTIDE SEQUENCE [LARGE SCALE GENOMIC DNA]</scope>
    <source>
        <strain evidence="7 8">DSM 6462</strain>
    </source>
</reference>
<proteinExistence type="inferred from homology"/>
<dbReference type="InterPro" id="IPR053377">
    <property type="entry name" value="Iron_uptake_EfeM/EfeO"/>
</dbReference>
<dbReference type="InterPro" id="IPR050894">
    <property type="entry name" value="EfeM/EfeO_iron_uptake"/>
</dbReference>
<evidence type="ECO:0000259" key="5">
    <source>
        <dbReference type="Pfam" id="PF09375"/>
    </source>
</evidence>
<sequence length="394" mass="41837">MSDERGAGPVPSRLMRLAVVGAACLAVASGGLFYYATVSRQSGNAAAVIKVEVGAKACTPNALTLPAGRHVFEIHNTSDRPVEWEILDGIMVLEERENIVPGLRQTLAANLKPGQYQITCGLLSNPRGSLTVTANAASDAAAATGPDLKAFIGPLSEYKVFLAMQGASLVAATEKLAEAVKSGDLEGARALYEPSRLPYRRVEAVAMRWADLQTAIDPVADYLERREKDDHFTGYHRLEYGLFAANETASLVSVADKLVADANELKARMRSMKLAPDDLSGGAARLARRLADGKIESGENAYAHSDLADLNASLTGIAKMAGLVRPLIPDGSGDLAQELDARLKAARLSLDALKSGDGYVAYDKVDVAGRRTIAETFRALADTLDKVSNRLSLG</sequence>
<dbReference type="NCBIfam" id="NF007697">
    <property type="entry name" value="PRK10378.1"/>
    <property type="match status" value="1"/>
</dbReference>
<dbReference type="PANTHER" id="PTHR39192:SF1">
    <property type="entry name" value="IRON UPTAKE SYSTEM COMPONENT EFEO"/>
    <property type="match status" value="1"/>
</dbReference>
<evidence type="ECO:0000256" key="1">
    <source>
        <dbReference type="ARBA" id="ARBA00004418"/>
    </source>
</evidence>
<dbReference type="Proteomes" id="UP000248021">
    <property type="component" value="Unassembled WGS sequence"/>
</dbReference>
<dbReference type="Gene3D" id="1.20.1420.20">
    <property type="entry name" value="M75 peptidase, HXXE motif"/>
    <property type="match status" value="1"/>
</dbReference>
<dbReference type="Pfam" id="PF09375">
    <property type="entry name" value="Peptidase_M75"/>
    <property type="match status" value="1"/>
</dbReference>
<evidence type="ECO:0000256" key="2">
    <source>
        <dbReference type="ARBA" id="ARBA00005989"/>
    </source>
</evidence>
<evidence type="ECO:0000313" key="8">
    <source>
        <dbReference type="Proteomes" id="UP000248021"/>
    </source>
</evidence>
<dbReference type="CDD" id="cd14656">
    <property type="entry name" value="Imelysin-like_EfeO"/>
    <property type="match status" value="1"/>
</dbReference>